<proteinExistence type="predicted"/>
<feature type="signal peptide" evidence="1">
    <location>
        <begin position="1"/>
        <end position="23"/>
    </location>
</feature>
<evidence type="ECO:0000256" key="1">
    <source>
        <dbReference type="SAM" id="SignalP"/>
    </source>
</evidence>
<dbReference type="Proteomes" id="UP000000763">
    <property type="component" value="Chromosome 9"/>
</dbReference>
<reference evidence="3" key="2">
    <citation type="journal article" date="2008" name="Nucleic Acids Res.">
        <title>The rice annotation project database (RAP-DB): 2008 update.</title>
        <authorList>
            <consortium name="The rice annotation project (RAP)"/>
        </authorList>
    </citation>
    <scope>GENOME REANNOTATION</scope>
    <source>
        <strain evidence="3">cv. Nipponbare</strain>
    </source>
</reference>
<evidence type="ECO:0000313" key="2">
    <source>
        <dbReference type="EMBL" id="BAD28578.1"/>
    </source>
</evidence>
<dbReference type="AlphaFoldDB" id="Q6ERZ2"/>
<evidence type="ECO:0000313" key="3">
    <source>
        <dbReference type="Proteomes" id="UP000000763"/>
    </source>
</evidence>
<sequence>MVKARHTSLFLNSLLIECHLASSSPSSCFAPGQDRHPSSGLQNHLLAAILMLLSSNWMTVFLEGKQKMAWLARLARVVRLQTRRWSERTSQSQLNLIDQLLPRQAKGGGHDWPPPVKDDSTACRVDVVPYPGHQQGLALRQCGQCDRTGPPKYVYYVTKPDRLLCALRRCC</sequence>
<protein>
    <submittedName>
        <fullName evidence="2">Uncharacterized protein</fullName>
    </submittedName>
</protein>
<name>Q6ERZ2_ORYSJ</name>
<reference evidence="3" key="1">
    <citation type="journal article" date="2005" name="Nature">
        <title>The map-based sequence of the rice genome.</title>
        <authorList>
            <consortium name="International rice genome sequencing project (IRGSP)"/>
            <person name="Matsumoto T."/>
            <person name="Wu J."/>
            <person name="Kanamori H."/>
            <person name="Katayose Y."/>
            <person name="Fujisawa M."/>
            <person name="Namiki N."/>
            <person name="Mizuno H."/>
            <person name="Yamamoto K."/>
            <person name="Antonio B.A."/>
            <person name="Baba T."/>
            <person name="Sakata K."/>
            <person name="Nagamura Y."/>
            <person name="Aoki H."/>
            <person name="Arikawa K."/>
            <person name="Arita K."/>
            <person name="Bito T."/>
            <person name="Chiden Y."/>
            <person name="Fujitsuka N."/>
            <person name="Fukunaka R."/>
            <person name="Hamada M."/>
            <person name="Harada C."/>
            <person name="Hayashi A."/>
            <person name="Hijishita S."/>
            <person name="Honda M."/>
            <person name="Hosokawa S."/>
            <person name="Ichikawa Y."/>
            <person name="Idonuma A."/>
            <person name="Iijima M."/>
            <person name="Ikeda M."/>
            <person name="Ikeno M."/>
            <person name="Ito K."/>
            <person name="Ito S."/>
            <person name="Ito T."/>
            <person name="Ito Y."/>
            <person name="Ito Y."/>
            <person name="Iwabuchi A."/>
            <person name="Kamiya K."/>
            <person name="Karasawa W."/>
            <person name="Kurita K."/>
            <person name="Katagiri S."/>
            <person name="Kikuta A."/>
            <person name="Kobayashi H."/>
            <person name="Kobayashi N."/>
            <person name="Machita K."/>
            <person name="Maehara T."/>
            <person name="Masukawa M."/>
            <person name="Mizubayashi T."/>
            <person name="Mukai Y."/>
            <person name="Nagasaki H."/>
            <person name="Nagata Y."/>
            <person name="Naito S."/>
            <person name="Nakashima M."/>
            <person name="Nakama Y."/>
            <person name="Nakamichi Y."/>
            <person name="Nakamura M."/>
            <person name="Meguro A."/>
            <person name="Negishi M."/>
            <person name="Ohta I."/>
            <person name="Ohta T."/>
            <person name="Okamoto M."/>
            <person name="Ono N."/>
            <person name="Saji S."/>
            <person name="Sakaguchi M."/>
            <person name="Sakai K."/>
            <person name="Shibata M."/>
            <person name="Shimokawa T."/>
            <person name="Song J."/>
            <person name="Takazaki Y."/>
            <person name="Terasawa K."/>
            <person name="Tsugane M."/>
            <person name="Tsuji K."/>
            <person name="Ueda S."/>
            <person name="Waki K."/>
            <person name="Yamagata H."/>
            <person name="Yamamoto M."/>
            <person name="Yamamoto S."/>
            <person name="Yamane H."/>
            <person name="Yoshiki S."/>
            <person name="Yoshihara R."/>
            <person name="Yukawa K."/>
            <person name="Zhong H."/>
            <person name="Yano M."/>
            <person name="Yuan Q."/>
            <person name="Ouyang S."/>
            <person name="Liu J."/>
            <person name="Jones K.M."/>
            <person name="Gansberger K."/>
            <person name="Moffat K."/>
            <person name="Hill J."/>
            <person name="Bera J."/>
            <person name="Fadrosh D."/>
            <person name="Jin S."/>
            <person name="Johri S."/>
            <person name="Kim M."/>
            <person name="Overton L."/>
            <person name="Reardon M."/>
            <person name="Tsitrin T."/>
            <person name="Vuong H."/>
            <person name="Weaver B."/>
            <person name="Ciecko A."/>
            <person name="Tallon L."/>
            <person name="Jackson J."/>
            <person name="Pai G."/>
            <person name="Aken S.V."/>
            <person name="Utterback T."/>
            <person name="Reidmuller S."/>
            <person name="Feldblyum T."/>
            <person name="Hsiao J."/>
            <person name="Zismann V."/>
            <person name="Iobst S."/>
            <person name="de Vazeille A.R."/>
            <person name="Buell C.R."/>
            <person name="Ying K."/>
            <person name="Li Y."/>
            <person name="Lu T."/>
            <person name="Huang Y."/>
            <person name="Zhao Q."/>
            <person name="Feng Q."/>
            <person name="Zhang L."/>
            <person name="Zhu J."/>
            <person name="Weng Q."/>
            <person name="Mu J."/>
            <person name="Lu Y."/>
            <person name="Fan D."/>
            <person name="Liu Y."/>
            <person name="Guan J."/>
            <person name="Zhang Y."/>
            <person name="Yu S."/>
            <person name="Liu X."/>
            <person name="Zhang Y."/>
            <person name="Hong G."/>
            <person name="Han B."/>
            <person name="Choisne N."/>
            <person name="Demange N."/>
            <person name="Orjeda G."/>
            <person name="Samain S."/>
            <person name="Cattolico L."/>
            <person name="Pelletier E."/>
            <person name="Couloux A."/>
            <person name="Segurens B."/>
            <person name="Wincker P."/>
            <person name="D'Hont A."/>
            <person name="Scarpelli C."/>
            <person name="Weissenbach J."/>
            <person name="Salanoubat M."/>
            <person name="Quetier F."/>
            <person name="Yu Y."/>
            <person name="Kim H.R."/>
            <person name="Rambo T."/>
            <person name="Currie J."/>
            <person name="Collura K."/>
            <person name="Luo M."/>
            <person name="Yang T."/>
            <person name="Ammiraju J.S.S."/>
            <person name="Engler F."/>
            <person name="Soderlund C."/>
            <person name="Wing R.A."/>
            <person name="Palmer L.E."/>
            <person name="de la Bastide M."/>
            <person name="Spiegel L."/>
            <person name="Nascimento L."/>
            <person name="Zutavern T."/>
            <person name="O'Shaughnessy A."/>
            <person name="Dike S."/>
            <person name="Dedhia N."/>
            <person name="Preston R."/>
            <person name="Balija V."/>
            <person name="McCombie W.R."/>
            <person name="Chow T."/>
            <person name="Chen H."/>
            <person name="Chung M."/>
            <person name="Chen C."/>
            <person name="Shaw J."/>
            <person name="Wu H."/>
            <person name="Hsiao K."/>
            <person name="Chao Y."/>
            <person name="Chu M."/>
            <person name="Cheng C."/>
            <person name="Hour A."/>
            <person name="Lee P."/>
            <person name="Lin S."/>
            <person name="Lin Y."/>
            <person name="Liou J."/>
            <person name="Liu S."/>
            <person name="Hsing Y."/>
            <person name="Raghuvanshi S."/>
            <person name="Mohanty A."/>
            <person name="Bharti A.K."/>
            <person name="Gaur A."/>
            <person name="Gupta V."/>
            <person name="Kumar D."/>
            <person name="Ravi V."/>
            <person name="Vij S."/>
            <person name="Kapur A."/>
            <person name="Khurana P."/>
            <person name="Khurana P."/>
            <person name="Khurana J.P."/>
            <person name="Tyagi A.K."/>
            <person name="Gaikwad K."/>
            <person name="Singh A."/>
            <person name="Dalal V."/>
            <person name="Srivastava S."/>
            <person name="Dixit A."/>
            <person name="Pal A.K."/>
            <person name="Ghazi I.A."/>
            <person name="Yadav M."/>
            <person name="Pandit A."/>
            <person name="Bhargava A."/>
            <person name="Sureshbabu K."/>
            <person name="Batra K."/>
            <person name="Sharma T.R."/>
            <person name="Mohapatra T."/>
            <person name="Singh N.K."/>
            <person name="Messing J."/>
            <person name="Nelson A.B."/>
            <person name="Fuks G."/>
            <person name="Kavchok S."/>
            <person name="Keizer G."/>
            <person name="Linton E."/>
            <person name="Llaca V."/>
            <person name="Song R."/>
            <person name="Tanyolac B."/>
            <person name="Young S."/>
            <person name="Ho-Il K."/>
            <person name="Hahn J.H."/>
            <person name="Sangsakoo G."/>
            <person name="Vanavichit A."/>
            <person name="de Mattos Luiz.A.T."/>
            <person name="Zimmer P.D."/>
            <person name="Malone G."/>
            <person name="Dellagostin O."/>
            <person name="de Oliveira A.C."/>
            <person name="Bevan M."/>
            <person name="Bancroft I."/>
            <person name="Minx P."/>
            <person name="Cordum H."/>
            <person name="Wilson R."/>
            <person name="Cheng Z."/>
            <person name="Jin W."/>
            <person name="Jiang J."/>
            <person name="Leong S.A."/>
            <person name="Iwama H."/>
            <person name="Gojobori T."/>
            <person name="Itoh T."/>
            <person name="Niimura Y."/>
            <person name="Fujii Y."/>
            <person name="Habara T."/>
            <person name="Sakai H."/>
            <person name="Sato Y."/>
            <person name="Wilson G."/>
            <person name="Kumar K."/>
            <person name="McCouch S."/>
            <person name="Juretic N."/>
            <person name="Hoen D."/>
            <person name="Wright S."/>
            <person name="Bruskiewich R."/>
            <person name="Bureau T."/>
            <person name="Miyao A."/>
            <person name="Hirochika H."/>
            <person name="Nishikawa T."/>
            <person name="Kadowaki K."/>
            <person name="Sugiura M."/>
            <person name="Burr B."/>
            <person name="Sasaki T."/>
        </authorList>
    </citation>
    <scope>NUCLEOTIDE SEQUENCE [LARGE SCALE GENOMIC DNA]</scope>
    <source>
        <strain evidence="3">cv. Nipponbare</strain>
    </source>
</reference>
<organism evidence="2 3">
    <name type="scientific">Oryza sativa subsp. japonica</name>
    <name type="common">Rice</name>
    <dbReference type="NCBI Taxonomy" id="39947"/>
    <lineage>
        <taxon>Eukaryota</taxon>
        <taxon>Viridiplantae</taxon>
        <taxon>Streptophyta</taxon>
        <taxon>Embryophyta</taxon>
        <taxon>Tracheophyta</taxon>
        <taxon>Spermatophyta</taxon>
        <taxon>Magnoliopsida</taxon>
        <taxon>Liliopsida</taxon>
        <taxon>Poales</taxon>
        <taxon>Poaceae</taxon>
        <taxon>BOP clade</taxon>
        <taxon>Oryzoideae</taxon>
        <taxon>Oryzeae</taxon>
        <taxon>Oryzinae</taxon>
        <taxon>Oryza</taxon>
        <taxon>Oryza sativa</taxon>
    </lineage>
</organism>
<gene>
    <name evidence="2" type="primary">P0698G06.31</name>
</gene>
<accession>Q6ERZ2</accession>
<keyword evidence="1" id="KW-0732">Signal</keyword>
<dbReference type="EMBL" id="AP005400">
    <property type="protein sequence ID" value="BAD28578.1"/>
    <property type="molecule type" value="Genomic_DNA"/>
</dbReference>
<feature type="chain" id="PRO_5004272954" evidence="1">
    <location>
        <begin position="24"/>
        <end position="171"/>
    </location>
</feature>